<evidence type="ECO:0000313" key="2">
    <source>
        <dbReference type="Proteomes" id="UP000032305"/>
    </source>
</evidence>
<dbReference type="OrthoDB" id="7427752at2"/>
<keyword evidence="2" id="KW-1185">Reference proteome</keyword>
<proteinExistence type="predicted"/>
<dbReference type="SUPFAM" id="SSF47226">
    <property type="entry name" value="Histidine-containing phosphotransfer domain, HPT domain"/>
    <property type="match status" value="1"/>
</dbReference>
<dbReference type="InterPro" id="IPR036641">
    <property type="entry name" value="HPT_dom_sf"/>
</dbReference>
<accession>A0A0A1W3Z1</accession>
<dbReference type="Gene3D" id="1.20.120.160">
    <property type="entry name" value="HPT domain"/>
    <property type="match status" value="1"/>
</dbReference>
<protein>
    <recommendedName>
        <fullName evidence="3">HPt domain-containing protein</fullName>
    </recommendedName>
</protein>
<dbReference type="AlphaFoldDB" id="A0A0A1W3Z1"/>
<dbReference type="RefSeq" id="WP_042483156.1">
    <property type="nucleotide sequence ID" value="NZ_BBPI01000007.1"/>
</dbReference>
<gene>
    <name evidence="1" type="ORF">SP5_007_00150</name>
</gene>
<reference evidence="1 2" key="1">
    <citation type="submission" date="2014-11" db="EMBL/GenBank/DDBJ databases">
        <title>Whole genome shotgun sequence of Sphingomonas parapaucimobilis NBRC 15100.</title>
        <authorList>
            <person name="Katano-Makiyama Y."/>
            <person name="Hosoyama A."/>
            <person name="Hashimoto M."/>
            <person name="Hosoyama Y."/>
            <person name="Noguchi M."/>
            <person name="Numata M."/>
            <person name="Tsuchikane K."/>
            <person name="Hirakata S."/>
            <person name="Uohara A."/>
            <person name="Shimodaira J."/>
            <person name="Ohji S."/>
            <person name="Ichikawa N."/>
            <person name="Kimura A."/>
            <person name="Yamazoe A."/>
            <person name="Fujita N."/>
        </authorList>
    </citation>
    <scope>NUCLEOTIDE SEQUENCE [LARGE SCALE GENOMIC DNA]</scope>
    <source>
        <strain evidence="1 2">NBRC 15100</strain>
    </source>
</reference>
<dbReference type="Proteomes" id="UP000032305">
    <property type="component" value="Unassembled WGS sequence"/>
</dbReference>
<organism evidence="1 2">
    <name type="scientific">Sphingomonas parapaucimobilis NBRC 15100</name>
    <dbReference type="NCBI Taxonomy" id="1219049"/>
    <lineage>
        <taxon>Bacteria</taxon>
        <taxon>Pseudomonadati</taxon>
        <taxon>Pseudomonadota</taxon>
        <taxon>Alphaproteobacteria</taxon>
        <taxon>Sphingomonadales</taxon>
        <taxon>Sphingomonadaceae</taxon>
        <taxon>Sphingomonas</taxon>
    </lineage>
</organism>
<sequence length="97" mass="10384">MTYEHGTIDSTLAAVAGDEPAVIQELRHAFVEGVTRAMEAMHMAEEAGEWREAALRLKGLAASVNALPLMTLAAQAAELESPDAQLLDRIGDQVARL</sequence>
<name>A0A0A1W3Z1_9SPHN</name>
<evidence type="ECO:0000313" key="1">
    <source>
        <dbReference type="EMBL" id="GAL99623.1"/>
    </source>
</evidence>
<comment type="caution">
    <text evidence="1">The sequence shown here is derived from an EMBL/GenBank/DDBJ whole genome shotgun (WGS) entry which is preliminary data.</text>
</comment>
<dbReference type="GO" id="GO:0000160">
    <property type="term" value="P:phosphorelay signal transduction system"/>
    <property type="evidence" value="ECO:0007669"/>
    <property type="project" value="InterPro"/>
</dbReference>
<dbReference type="EMBL" id="BBPI01000007">
    <property type="protein sequence ID" value="GAL99623.1"/>
    <property type="molecule type" value="Genomic_DNA"/>
</dbReference>
<dbReference type="eggNOG" id="ENOG50315P6">
    <property type="taxonomic scope" value="Bacteria"/>
</dbReference>
<evidence type="ECO:0008006" key="3">
    <source>
        <dbReference type="Google" id="ProtNLM"/>
    </source>
</evidence>